<dbReference type="OrthoDB" id="733813at2"/>
<name>A0A2T0MHI2_9FLAO</name>
<evidence type="ECO:0000313" key="1">
    <source>
        <dbReference type="EMBL" id="PRX57033.1"/>
    </source>
</evidence>
<evidence type="ECO:0008006" key="3">
    <source>
        <dbReference type="Google" id="ProtNLM"/>
    </source>
</evidence>
<dbReference type="EMBL" id="PVYX01000001">
    <property type="protein sequence ID" value="PRX57033.1"/>
    <property type="molecule type" value="Genomic_DNA"/>
</dbReference>
<reference evidence="1 2" key="1">
    <citation type="submission" date="2018-03" db="EMBL/GenBank/DDBJ databases">
        <title>Genomic Encyclopedia of Archaeal and Bacterial Type Strains, Phase II (KMG-II): from individual species to whole genera.</title>
        <authorList>
            <person name="Goeker M."/>
        </authorList>
    </citation>
    <scope>NUCLEOTIDE SEQUENCE [LARGE SCALE GENOMIC DNA]</scope>
    <source>
        <strain evidence="1 2">DSM 25027</strain>
    </source>
</reference>
<gene>
    <name evidence="1" type="ORF">CLV81_1034</name>
</gene>
<organism evidence="1 2">
    <name type="scientific">Flagellimonas meridianipacifica</name>
    <dbReference type="NCBI Taxonomy" id="1080225"/>
    <lineage>
        <taxon>Bacteria</taxon>
        <taxon>Pseudomonadati</taxon>
        <taxon>Bacteroidota</taxon>
        <taxon>Flavobacteriia</taxon>
        <taxon>Flavobacteriales</taxon>
        <taxon>Flavobacteriaceae</taxon>
        <taxon>Flagellimonas</taxon>
    </lineage>
</organism>
<dbReference type="SUPFAM" id="SSF159501">
    <property type="entry name" value="EreA/ChaN-like"/>
    <property type="match status" value="1"/>
</dbReference>
<protein>
    <recommendedName>
        <fullName evidence="3">Erythromycin esterase</fullName>
    </recommendedName>
</protein>
<dbReference type="AlphaFoldDB" id="A0A2T0MHI2"/>
<comment type="caution">
    <text evidence="1">The sequence shown here is derived from an EMBL/GenBank/DDBJ whole genome shotgun (WGS) entry which is preliminary data.</text>
</comment>
<keyword evidence="2" id="KW-1185">Reference proteome</keyword>
<dbReference type="Proteomes" id="UP000237640">
    <property type="component" value="Unassembled WGS sequence"/>
</dbReference>
<sequence>MKLRFLSVLFFANLMIAQTDSPLKKHIFEVDALTDKQFVGFINTVSPNNQFILIGEQHGIKEVGSFTNAIFDLVHKDGFNILCIETDALVAKKIEEMASSKEPLKSAQTLYQKFPLAIPFYNNASDYDLFTNVLSKGGYLWGIDQTFMAQFRLSFDHLTRNTTNASLKTATQDLRDRAEKAYAKSLENKSFQDMFINSYTDELHDSLMATNRNPEETEILEQLKKTKEIYGYYYSKEYYKNNNVRGELMKSNFNAYYKEALKTNATPKVVFKLGATHATRGLSMMQIYDVSNYVSELAAFNDMRSLHFMVAGISGEELQGNPFAENPVKKFDNTNQLPKELQELMPDYSKKYVVVHLEPLREKSYGKQFSESLKKFIFNFDVLVLVNNAEALVPFD</sequence>
<accession>A0A2T0MHI2</accession>
<evidence type="ECO:0000313" key="2">
    <source>
        <dbReference type="Proteomes" id="UP000237640"/>
    </source>
</evidence>
<dbReference type="RefSeq" id="WP_106143953.1">
    <property type="nucleotide sequence ID" value="NZ_PVYX01000001.1"/>
</dbReference>
<proteinExistence type="predicted"/>